<evidence type="ECO:0000313" key="1">
    <source>
        <dbReference type="EnsemblMetazoa" id="PPA09836.1"/>
    </source>
</evidence>
<dbReference type="Proteomes" id="UP000005239">
    <property type="component" value="Unassembled WGS sequence"/>
</dbReference>
<dbReference type="EnsemblMetazoa" id="PPA09836.1">
    <property type="protein sequence ID" value="PPA09836.1"/>
    <property type="gene ID" value="WBGene00099390"/>
</dbReference>
<sequence>MRFAALLLFVFGSALCNYNVVVHNTLSTPITITTVRNTMDSRTNVTIPASSQWTMADLGWGEHSSFEYKNVYMATYTVGAPTVTQIGVGYFTQPANPDVAMLVCLQESCPIPLSHFQCNYFANPLCYSTVTWSYVTSQTSGTDIEAVYANQPANANVATHVCLSKRLEFHIPQTARTISGSLPNKDTSDNKQSTRMRLAILLTFVVASTQCYKVILNNDQYTDLPIKYNRNGVENTMVLPAKTSSGPSTWTVMSKLGVNANVTIAMLNLFVDIRPTNPQGNPPTLDVTGGYLSFGTTETTVYMNVLTPTDGAIITCNLQGLGIPHLCIKSPGTGGTIAEPSKTLTIEYADAGQYNIWFKNE</sequence>
<protein>
    <submittedName>
        <fullName evidence="1">Uncharacterized protein</fullName>
    </submittedName>
</protein>
<proteinExistence type="predicted"/>
<organism evidence="1 2">
    <name type="scientific">Pristionchus pacificus</name>
    <name type="common">Parasitic nematode worm</name>
    <dbReference type="NCBI Taxonomy" id="54126"/>
    <lineage>
        <taxon>Eukaryota</taxon>
        <taxon>Metazoa</taxon>
        <taxon>Ecdysozoa</taxon>
        <taxon>Nematoda</taxon>
        <taxon>Chromadorea</taxon>
        <taxon>Rhabditida</taxon>
        <taxon>Rhabditina</taxon>
        <taxon>Diplogasteromorpha</taxon>
        <taxon>Diplogasteroidea</taxon>
        <taxon>Neodiplogasteridae</taxon>
        <taxon>Pristionchus</taxon>
    </lineage>
</organism>
<keyword evidence="2" id="KW-1185">Reference proteome</keyword>
<name>A0A2A6B999_PRIPA</name>
<reference evidence="1" key="2">
    <citation type="submission" date="2022-06" db="UniProtKB">
        <authorList>
            <consortium name="EnsemblMetazoa"/>
        </authorList>
    </citation>
    <scope>IDENTIFICATION</scope>
    <source>
        <strain evidence="1">PS312</strain>
    </source>
</reference>
<accession>A0A2A6B999</accession>
<accession>A0A8R1U8N9</accession>
<gene>
    <name evidence="1" type="primary">WBGene00099390</name>
</gene>
<dbReference type="AlphaFoldDB" id="A0A2A6B999"/>
<evidence type="ECO:0000313" key="2">
    <source>
        <dbReference type="Proteomes" id="UP000005239"/>
    </source>
</evidence>
<reference evidence="2" key="1">
    <citation type="journal article" date="2008" name="Nat. Genet.">
        <title>The Pristionchus pacificus genome provides a unique perspective on nematode lifestyle and parasitism.</title>
        <authorList>
            <person name="Dieterich C."/>
            <person name="Clifton S.W."/>
            <person name="Schuster L.N."/>
            <person name="Chinwalla A."/>
            <person name="Delehaunty K."/>
            <person name="Dinkelacker I."/>
            <person name="Fulton L."/>
            <person name="Fulton R."/>
            <person name="Godfrey J."/>
            <person name="Minx P."/>
            <person name="Mitreva M."/>
            <person name="Roeseler W."/>
            <person name="Tian H."/>
            <person name="Witte H."/>
            <person name="Yang S.P."/>
            <person name="Wilson R.K."/>
            <person name="Sommer R.J."/>
        </authorList>
    </citation>
    <scope>NUCLEOTIDE SEQUENCE [LARGE SCALE GENOMIC DNA]</scope>
    <source>
        <strain evidence="2">PS312</strain>
    </source>
</reference>